<evidence type="ECO:0000313" key="7">
    <source>
        <dbReference type="EMBL" id="KAB4454339.1"/>
    </source>
</evidence>
<evidence type="ECO:0000313" key="19">
    <source>
        <dbReference type="Proteomes" id="UP000460317"/>
    </source>
</evidence>
<dbReference type="Proteomes" id="UP001217776">
    <property type="component" value="Unassembled WGS sequence"/>
</dbReference>
<dbReference type="EMBL" id="WCSB01000003">
    <property type="protein sequence ID" value="KAB4454339.1"/>
    <property type="molecule type" value="Genomic_DNA"/>
</dbReference>
<organism evidence="9 20">
    <name type="scientific">Bacteroides thetaiotaomicron</name>
    <dbReference type="NCBI Taxonomy" id="818"/>
    <lineage>
        <taxon>Bacteria</taxon>
        <taxon>Pseudomonadati</taxon>
        <taxon>Bacteroidota</taxon>
        <taxon>Bacteroidia</taxon>
        <taxon>Bacteroidales</taxon>
        <taxon>Bacteroidaceae</taxon>
        <taxon>Bacteroides</taxon>
    </lineage>
</organism>
<dbReference type="Proteomes" id="UP001162960">
    <property type="component" value="Chromosome"/>
</dbReference>
<feature type="signal peptide" evidence="3">
    <location>
        <begin position="1"/>
        <end position="20"/>
    </location>
</feature>
<reference evidence="11 16" key="2">
    <citation type="submission" date="2018-08" db="EMBL/GenBank/DDBJ databases">
        <title>A genome reference for cultivated species of the human gut microbiota.</title>
        <authorList>
            <person name="Zou Y."/>
            <person name="Xue W."/>
            <person name="Luo G."/>
        </authorList>
    </citation>
    <scope>NUCLEOTIDE SEQUENCE [LARGE SCALE GENOMIC DNA]</scope>
    <source>
        <strain evidence="11 16">AF37-12</strain>
    </source>
</reference>
<dbReference type="EMBL" id="WCRS01000009">
    <property type="protein sequence ID" value="KAB4473046.1"/>
    <property type="molecule type" value="Genomic_DNA"/>
</dbReference>
<protein>
    <submittedName>
        <fullName evidence="10">DUF6377 domain-containing protein</fullName>
    </submittedName>
    <submittedName>
        <fullName evidence="9">Transcriptional regulator</fullName>
    </submittedName>
</protein>
<evidence type="ECO:0000313" key="5">
    <source>
        <dbReference type="EMBL" id="CUQ08467.1"/>
    </source>
</evidence>
<proteinExistence type="predicted"/>
<evidence type="ECO:0000313" key="6">
    <source>
        <dbReference type="EMBL" id="KAB4315562.1"/>
    </source>
</evidence>
<dbReference type="Proteomes" id="UP000283616">
    <property type="component" value="Unassembled WGS sequence"/>
</dbReference>
<keyword evidence="2" id="KW-0472">Membrane</keyword>
<evidence type="ECO:0000313" key="21">
    <source>
        <dbReference type="Proteomes" id="UP001156218"/>
    </source>
</evidence>
<evidence type="ECO:0000313" key="14">
    <source>
        <dbReference type="EMBL" id="UYU92109.1"/>
    </source>
</evidence>
<evidence type="ECO:0000313" key="11">
    <source>
        <dbReference type="EMBL" id="RHL58149.1"/>
    </source>
</evidence>
<keyword evidence="3" id="KW-0732">Signal</keyword>
<accession>A0A173SXR4</accession>
<evidence type="ECO:0000256" key="2">
    <source>
        <dbReference type="SAM" id="Phobius"/>
    </source>
</evidence>
<evidence type="ECO:0000313" key="10">
    <source>
        <dbReference type="EMBL" id="MDC2234426.1"/>
    </source>
</evidence>
<dbReference type="EMBL" id="WCSY01000002">
    <property type="protein sequence ID" value="KAB4315562.1"/>
    <property type="molecule type" value="Genomic_DNA"/>
</dbReference>
<keyword evidence="1" id="KW-0175">Coiled coil</keyword>
<accession>C6IIP0</accession>
<feature type="chain" id="PRO_5002966425" evidence="3">
    <location>
        <begin position="21"/>
        <end position="547"/>
    </location>
</feature>
<dbReference type="EMBL" id="CP083680">
    <property type="protein sequence ID" value="UYU65808.1"/>
    <property type="molecule type" value="Genomic_DNA"/>
</dbReference>
<feature type="domain" description="DUF6377" evidence="4">
    <location>
        <begin position="257"/>
        <end position="511"/>
    </location>
</feature>
<evidence type="ECO:0000313" key="20">
    <source>
        <dbReference type="Proteomes" id="UP000488521"/>
    </source>
</evidence>
<dbReference type="EMBL" id="JAQNVG010000002">
    <property type="protein sequence ID" value="MDC2234426.1"/>
    <property type="molecule type" value="Genomic_DNA"/>
</dbReference>
<feature type="transmembrane region" description="Helical" evidence="2">
    <location>
        <begin position="332"/>
        <end position="351"/>
    </location>
</feature>
<dbReference type="EMBL" id="WCRW01000008">
    <property type="protein sequence ID" value="KAB4455386.1"/>
    <property type="molecule type" value="Genomic_DNA"/>
</dbReference>
<evidence type="ECO:0000313" key="9">
    <source>
        <dbReference type="EMBL" id="KAB4473046.1"/>
    </source>
</evidence>
<evidence type="ECO:0000259" key="4">
    <source>
        <dbReference type="Pfam" id="PF19904"/>
    </source>
</evidence>
<feature type="coiled-coil region" evidence="1">
    <location>
        <begin position="357"/>
        <end position="395"/>
    </location>
</feature>
<dbReference type="Proteomes" id="UP000436825">
    <property type="component" value="Unassembled WGS sequence"/>
</dbReference>
<keyword evidence="2" id="KW-0812">Transmembrane</keyword>
<evidence type="ECO:0000313" key="16">
    <source>
        <dbReference type="Proteomes" id="UP000283616"/>
    </source>
</evidence>
<dbReference type="EMBL" id="CP083685">
    <property type="protein sequence ID" value="UYU92109.1"/>
    <property type="molecule type" value="Genomic_DNA"/>
</dbReference>
<evidence type="ECO:0000313" key="8">
    <source>
        <dbReference type="EMBL" id="KAB4455386.1"/>
    </source>
</evidence>
<keyword evidence="2" id="KW-1133">Transmembrane helix</keyword>
<reference evidence="12 21" key="4">
    <citation type="submission" date="2021-06" db="EMBL/GenBank/DDBJ databases">
        <title>Interrogation of the integrated mobile genetic elements in gut-associated Bacteroides with a consensus prediction approach.</title>
        <authorList>
            <person name="Campbell D.E."/>
            <person name="Leigh J.R."/>
            <person name="Kim T."/>
            <person name="England W."/>
            <person name="Whitaker R.J."/>
            <person name="Degnan P.H."/>
        </authorList>
    </citation>
    <scope>NUCLEOTIDE SEQUENCE [LARGE SCALE GENOMIC DNA]</scope>
    <source>
        <strain evidence="14">VPI-3443</strain>
        <strain evidence="13">VPI-BTDOT2</strain>
        <strain evidence="12 21">WAL8669</strain>
    </source>
</reference>
<evidence type="ECO:0000313" key="13">
    <source>
        <dbReference type="EMBL" id="UYU70299.1"/>
    </source>
</evidence>
<dbReference type="Pfam" id="PF19904">
    <property type="entry name" value="DUF6377"/>
    <property type="match status" value="1"/>
</dbReference>
<name>A0A173SXR4_BACT4</name>
<evidence type="ECO:0000313" key="18">
    <source>
        <dbReference type="Proteomes" id="UP000440614"/>
    </source>
</evidence>
<reference evidence="17 18" key="3">
    <citation type="journal article" date="2019" name="Nat. Med.">
        <title>A library of human gut bacterial isolates paired with longitudinal multiomics data enables mechanistic microbiome research.</title>
        <authorList>
            <person name="Poyet M."/>
            <person name="Groussin M."/>
            <person name="Gibbons S.M."/>
            <person name="Avila-Pacheco J."/>
            <person name="Jiang X."/>
            <person name="Kearney S.M."/>
            <person name="Perrotta A.R."/>
            <person name="Berdy B."/>
            <person name="Zhao S."/>
            <person name="Lieberman T.D."/>
            <person name="Swanson P.K."/>
            <person name="Smith M."/>
            <person name="Roesemann S."/>
            <person name="Alexander J.E."/>
            <person name="Rich S.A."/>
            <person name="Livny J."/>
            <person name="Vlamakis H."/>
            <person name="Clish C."/>
            <person name="Bullock K."/>
            <person name="Deik A."/>
            <person name="Scott J."/>
            <person name="Pierce K.A."/>
            <person name="Xavier R.J."/>
            <person name="Alm E.J."/>
        </authorList>
    </citation>
    <scope>NUCLEOTIDE SEQUENCE [LARGE SCALE GENOMIC DNA]</scope>
    <source>
        <strain evidence="9 20">BIOML-A156</strain>
        <strain evidence="8 17">BIOML-A160</strain>
        <strain evidence="7 19">BIOML-A165</strain>
        <strain evidence="6 18">BIOML-A188</strain>
    </source>
</reference>
<dbReference type="InterPro" id="IPR045957">
    <property type="entry name" value="DUF6377"/>
</dbReference>
<evidence type="ECO:0000256" key="1">
    <source>
        <dbReference type="SAM" id="Coils"/>
    </source>
</evidence>
<gene>
    <name evidence="11" type="ORF">DW011_13210</name>
    <name evidence="5" type="ORF">ERS852557_02675</name>
    <name evidence="9" type="ORF">GAN59_14135</name>
    <name evidence="8" type="ORF">GAN75_14220</name>
    <name evidence="7" type="ORF">GAN93_05690</name>
    <name evidence="6" type="ORF">GAO51_02940</name>
    <name evidence="13" type="ORF">KQP59_18750</name>
    <name evidence="12" type="ORF">KQP68_19875</name>
    <name evidence="14" type="ORF">KQP74_05615</name>
    <name evidence="10" type="ORF">PO127_01530</name>
</gene>
<dbReference type="EMBL" id="CP083681">
    <property type="protein sequence ID" value="UYU70299.1"/>
    <property type="molecule type" value="Genomic_DNA"/>
</dbReference>
<reference evidence="10" key="5">
    <citation type="submission" date="2022-10" db="EMBL/GenBank/DDBJ databases">
        <title>Human gut microbiome strain richness.</title>
        <authorList>
            <person name="Chen-Liaw A."/>
        </authorList>
    </citation>
    <scope>NUCLEOTIDE SEQUENCE</scope>
    <source>
        <strain evidence="10">1001283st1_A3_1001283B150304_161114</strain>
    </source>
</reference>
<dbReference type="Proteomes" id="UP001156216">
    <property type="component" value="Chromosome"/>
</dbReference>
<evidence type="ECO:0000256" key="3">
    <source>
        <dbReference type="SAM" id="SignalP"/>
    </source>
</evidence>
<dbReference type="Proteomes" id="UP000488521">
    <property type="component" value="Unassembled WGS sequence"/>
</dbReference>
<reference evidence="5 15" key="1">
    <citation type="submission" date="2015-09" db="EMBL/GenBank/DDBJ databases">
        <authorList>
            <consortium name="Pathogen Informatics"/>
        </authorList>
    </citation>
    <scope>NUCLEOTIDE SEQUENCE [LARGE SCALE GENOMIC DNA]</scope>
    <source>
        <strain evidence="5 15">2789STDY5834945</strain>
    </source>
</reference>
<sequence length="547" mass="64015">MKNKCLLLLLFASFPIFSWADETLDSLLHVLDQTILAHDTYVVQRESRIRHLKELAGDVAPNSIERYNLNNQIYKEYKAFICDSAIYYLNENVRIAGNLGDTDREIESKLQLSLLLSSTGMYTESIDVLKSVDRQKVTSHLILDYYTCFDHVYGEMGFYTQDQTLSAYYREISSAYKDSLYAILSPQSEEFMVMRETLFRDRHKYDEALEINDRRLMAAEPDTPQYALVTYHRSLIYKYLGDKIREKQNLCLSAISDIRSAIKDHASLWMLAQLLYENGDMERAYQYMRFSWNATKFYNARLRSWQSADVLSLIDKTYQAMIEKQNDRLQQYLVLITALLVLLIGALGYIYRQMKKLAVARNHLQTANHQLNQLNEELQQMNACLTSTNAELSESNQIKEEYIARFIKLCSTYINRLDAYRRMVNKKVSAGQIAELLKITRSQDALDEELEELYANFDTAFLHLFPDFVKKFNALLQDNEQIILKKDELLNTELRIFALIRLGIEDSSQIAEFLRYSVNTIYNYRAKVKNKARGSREDFEDLVRKIR</sequence>
<evidence type="ECO:0000313" key="17">
    <source>
        <dbReference type="Proteomes" id="UP000436825"/>
    </source>
</evidence>
<dbReference type="Proteomes" id="UP000460317">
    <property type="component" value="Unassembled WGS sequence"/>
</dbReference>
<dbReference type="AlphaFoldDB" id="A0A173SXR4"/>
<dbReference type="Proteomes" id="UP001156218">
    <property type="component" value="Chromosome"/>
</dbReference>
<dbReference type="EMBL" id="CZBI01000003">
    <property type="protein sequence ID" value="CUQ08467.1"/>
    <property type="molecule type" value="Genomic_DNA"/>
</dbReference>
<evidence type="ECO:0000313" key="15">
    <source>
        <dbReference type="Proteomes" id="UP000095541"/>
    </source>
</evidence>
<dbReference type="EMBL" id="QROV01000014">
    <property type="protein sequence ID" value="RHL58149.1"/>
    <property type="molecule type" value="Genomic_DNA"/>
</dbReference>
<dbReference type="Proteomes" id="UP000095541">
    <property type="component" value="Unassembled WGS sequence"/>
</dbReference>
<evidence type="ECO:0000313" key="12">
    <source>
        <dbReference type="EMBL" id="UYU65808.1"/>
    </source>
</evidence>
<dbReference type="RefSeq" id="WP_008762911.1">
    <property type="nucleotide sequence ID" value="NZ_BAABXH010000001.1"/>
</dbReference>
<dbReference type="Proteomes" id="UP000440614">
    <property type="component" value="Unassembled WGS sequence"/>
</dbReference>